<reference evidence="2" key="1">
    <citation type="submission" date="2023-05" db="EMBL/GenBank/DDBJ databases">
        <title>Anaerotaeda fermentans gen. nov., sp. nov., a novel anaerobic planctomycete of the new family within the order Sedimentisphaerales isolated from Taman Peninsula, Russia.</title>
        <authorList>
            <person name="Khomyakova M.A."/>
            <person name="Merkel A.Y."/>
            <person name="Slobodkin A.I."/>
        </authorList>
    </citation>
    <scope>NUCLEOTIDE SEQUENCE</scope>
    <source>
        <strain evidence="2">M17dextr</strain>
    </source>
</reference>
<keyword evidence="1" id="KW-0732">Signal</keyword>
<sequence length="745" mass="83046">MGHRKPVRFCRALMFLAVLTTAADAADPSSWYRFAPTNTSQAGQIGMQDWLERPAGRHGRILRQQDKLYYNGKPVKLWGINLCFAACAPDRELADKRAAFYPKYGINSVRLHKYMDGSGWAGIQSADSCVQFDPAGLDRMDYQVARFKEAGIYVKLSANFGTLKLGPAERQYVPYLEEFGTFEGDRDRITAPHSAIGYSRELQDLQIRQMVTLLEHRNPYTERTYAEDPAIAFVEIVNEQSILFYTSMNPLKTSPTLRQRTAERFCDWLRAKYASHDGLVAAWGPKAFDGFEGDGFPAVAEHLDRRNILPLGNPWYWDPAQLNGSQAFRRQRLLDTLAFLCSLQNDFYDRYVQAVREAGYSGEIVGSNWQAGRAISHLLNLHSDWRVGTIDRHNYFGGGSARPGEKFQNGTMLSMAGSGTLSVGLQQAIDRPFMLSEWIHVFPNEWGVEGPAVLGAYGFGLQGWDVSYMFQNRDGGEFSDRIGRDRWDATAPHVLGVFPAVARHVLRGDVKESDLTVPLYAHVPSLLEGRIGFEDRTIQQHDVKSFDTDKVPARALAVARCAIGFTKEHRDTPTFDLSPYENDGALVSSTGQLRWTESPGRKLGGHFTIDTAGTKAVVGFAQGEECRLGDVTIAPQSPFAAIYVTAREPDKDLATSDRVLIVAIARARNAQMRFNEAGDEVLDRGEPPVLMEPVRATLTIRRPGASKLRLLDHDGLPTQTTVPIGNGTVTIDGARDKTPYYVIEF</sequence>
<evidence type="ECO:0008006" key="4">
    <source>
        <dbReference type="Google" id="ProtNLM"/>
    </source>
</evidence>
<feature type="chain" id="PRO_5044014984" description="Glycoside hydrolase family 42 N-terminal domain-containing protein" evidence="1">
    <location>
        <begin position="26"/>
        <end position="745"/>
    </location>
</feature>
<evidence type="ECO:0000313" key="2">
    <source>
        <dbReference type="EMBL" id="MDI6447451.1"/>
    </source>
</evidence>
<accession>A0AAW6TVA1</accession>
<evidence type="ECO:0000313" key="3">
    <source>
        <dbReference type="Proteomes" id="UP001431776"/>
    </source>
</evidence>
<name>A0AAW6TVA1_9BACT</name>
<feature type="signal peptide" evidence="1">
    <location>
        <begin position="1"/>
        <end position="25"/>
    </location>
</feature>
<keyword evidence="3" id="KW-1185">Reference proteome</keyword>
<dbReference type="AlphaFoldDB" id="A0AAW6TVA1"/>
<dbReference type="EMBL" id="JASCXX010000001">
    <property type="protein sequence ID" value="MDI6447451.1"/>
    <property type="molecule type" value="Genomic_DNA"/>
</dbReference>
<protein>
    <recommendedName>
        <fullName evidence="4">Glycoside hydrolase family 42 N-terminal domain-containing protein</fullName>
    </recommendedName>
</protein>
<dbReference type="Proteomes" id="UP001431776">
    <property type="component" value="Unassembled WGS sequence"/>
</dbReference>
<dbReference type="RefSeq" id="WP_349242861.1">
    <property type="nucleotide sequence ID" value="NZ_JASCXX010000001.1"/>
</dbReference>
<dbReference type="InterPro" id="IPR017853">
    <property type="entry name" value="GH"/>
</dbReference>
<comment type="caution">
    <text evidence="2">The sequence shown here is derived from an EMBL/GenBank/DDBJ whole genome shotgun (WGS) entry which is preliminary data.</text>
</comment>
<organism evidence="2 3">
    <name type="scientific">Anaerobaca lacustris</name>
    <dbReference type="NCBI Taxonomy" id="3044600"/>
    <lineage>
        <taxon>Bacteria</taxon>
        <taxon>Pseudomonadati</taxon>
        <taxon>Planctomycetota</taxon>
        <taxon>Phycisphaerae</taxon>
        <taxon>Sedimentisphaerales</taxon>
        <taxon>Anaerobacaceae</taxon>
        <taxon>Anaerobaca</taxon>
    </lineage>
</organism>
<gene>
    <name evidence="2" type="ORF">QJ522_00220</name>
</gene>
<dbReference type="Gene3D" id="3.20.20.80">
    <property type="entry name" value="Glycosidases"/>
    <property type="match status" value="1"/>
</dbReference>
<proteinExistence type="predicted"/>
<evidence type="ECO:0000256" key="1">
    <source>
        <dbReference type="SAM" id="SignalP"/>
    </source>
</evidence>
<dbReference type="SUPFAM" id="SSF51445">
    <property type="entry name" value="(Trans)glycosidases"/>
    <property type="match status" value="1"/>
</dbReference>